<dbReference type="Gene3D" id="2.60.40.200">
    <property type="entry name" value="Superoxide dismutase, copper/zinc binding domain"/>
    <property type="match status" value="1"/>
</dbReference>
<comment type="similarity">
    <text evidence="1">Belongs to the Cu-Zn superoxide dismutase family.</text>
</comment>
<dbReference type="Pfam" id="PF00080">
    <property type="entry name" value="Sod_Cu"/>
    <property type="match status" value="1"/>
</dbReference>
<dbReference type="InterPro" id="IPR024134">
    <property type="entry name" value="SOD_Cu/Zn_/chaperone"/>
</dbReference>
<feature type="domain" description="Superoxide dismutase copper/zinc binding" evidence="3">
    <location>
        <begin position="3"/>
        <end position="129"/>
    </location>
</feature>
<dbReference type="AlphaFoldDB" id="A0A5B7TNE5"/>
<proteinExistence type="inferred from homology"/>
<accession>A0A5B7TNE5</accession>
<name>A0A5B7TNE5_9FLAO</name>
<reference evidence="4 5" key="1">
    <citation type="submission" date="2019-05" db="EMBL/GenBank/DDBJ databases">
        <title>Algicella ahnfeltiae gen. nov., sp. nov., a novel marine bacterium of the family Flavobacteriaceae isolated from a red alga.</title>
        <authorList>
            <person name="Nedashkovskaya O.I."/>
            <person name="Kukhlevskiy A.D."/>
            <person name="Kim S.-G."/>
            <person name="Zhukova N.V."/>
            <person name="Mikhailov V.V."/>
        </authorList>
    </citation>
    <scope>NUCLEOTIDE SEQUENCE [LARGE SCALE GENOMIC DNA]</scope>
    <source>
        <strain evidence="4 5">10Alg115</strain>
    </source>
</reference>
<organism evidence="4 5">
    <name type="scientific">Aureibaculum algae</name>
    <dbReference type="NCBI Taxonomy" id="2584122"/>
    <lineage>
        <taxon>Bacteria</taxon>
        <taxon>Pseudomonadati</taxon>
        <taxon>Bacteroidota</taxon>
        <taxon>Flavobacteriia</taxon>
        <taxon>Flavobacteriales</taxon>
        <taxon>Flavobacteriaceae</taxon>
        <taxon>Aureibaculum</taxon>
    </lineage>
</organism>
<sequence>MVFIQNDDKVTMTASLQGLTPGKHAIHLHEKADCSSDDATTTGGHWNPENKPHGKWGDENGYHRGDIGNLTADVDGNATLTFETDQWAIGGSNQNKNIIGRGIIVHAKADDFTTQPTGAAGERVACGEIK</sequence>
<gene>
    <name evidence="4" type="ORF">FF125_05300</name>
</gene>
<feature type="compositionally biased region" description="Basic and acidic residues" evidence="2">
    <location>
        <begin position="48"/>
        <end position="61"/>
    </location>
</feature>
<dbReference type="SUPFAM" id="SSF49329">
    <property type="entry name" value="Cu,Zn superoxide dismutase-like"/>
    <property type="match status" value="1"/>
</dbReference>
<evidence type="ECO:0000313" key="4">
    <source>
        <dbReference type="EMBL" id="QCX37878.1"/>
    </source>
</evidence>
<feature type="region of interest" description="Disordered" evidence="2">
    <location>
        <begin position="34"/>
        <end position="61"/>
    </location>
</feature>
<dbReference type="GO" id="GO:0006801">
    <property type="term" value="P:superoxide metabolic process"/>
    <property type="evidence" value="ECO:0007669"/>
    <property type="project" value="InterPro"/>
</dbReference>
<dbReference type="OrthoDB" id="9792957at2"/>
<evidence type="ECO:0000259" key="3">
    <source>
        <dbReference type="Pfam" id="PF00080"/>
    </source>
</evidence>
<dbReference type="EMBL" id="CP040749">
    <property type="protein sequence ID" value="QCX37878.1"/>
    <property type="molecule type" value="Genomic_DNA"/>
</dbReference>
<evidence type="ECO:0000313" key="5">
    <source>
        <dbReference type="Proteomes" id="UP000306229"/>
    </source>
</evidence>
<dbReference type="Proteomes" id="UP000306229">
    <property type="component" value="Chromosome"/>
</dbReference>
<dbReference type="KEGG" id="fbe:FF125_05300"/>
<protein>
    <submittedName>
        <fullName evidence="4">Superoxide dismutase family protein</fullName>
    </submittedName>
</protein>
<evidence type="ECO:0000256" key="1">
    <source>
        <dbReference type="ARBA" id="ARBA00010457"/>
    </source>
</evidence>
<dbReference type="InterPro" id="IPR036423">
    <property type="entry name" value="SOD-like_Cu/Zn_dom_sf"/>
</dbReference>
<dbReference type="CDD" id="cd00305">
    <property type="entry name" value="Cu-Zn_Superoxide_Dismutase"/>
    <property type="match status" value="1"/>
</dbReference>
<dbReference type="InterPro" id="IPR001424">
    <property type="entry name" value="SOD_Cu_Zn_dom"/>
</dbReference>
<evidence type="ECO:0000256" key="2">
    <source>
        <dbReference type="SAM" id="MobiDB-lite"/>
    </source>
</evidence>
<dbReference type="GO" id="GO:0005507">
    <property type="term" value="F:copper ion binding"/>
    <property type="evidence" value="ECO:0007669"/>
    <property type="project" value="InterPro"/>
</dbReference>
<keyword evidence="5" id="KW-1185">Reference proteome</keyword>
<dbReference type="PANTHER" id="PTHR10003">
    <property type="entry name" value="SUPEROXIDE DISMUTASE CU-ZN -RELATED"/>
    <property type="match status" value="1"/>
</dbReference>